<dbReference type="RefSeq" id="XP_062726501.1">
    <property type="nucleotide sequence ID" value="XM_062865984.1"/>
</dbReference>
<evidence type="ECO:0000313" key="2">
    <source>
        <dbReference type="EMBL" id="KAK3310721.1"/>
    </source>
</evidence>
<dbReference type="Proteomes" id="UP001273166">
    <property type="component" value="Unassembled WGS sequence"/>
</dbReference>
<sequence length="274" mass="30574">MKNRKQKVRAPGVTTADPTRPSLAGLPYEIQLLIFEAALGIQVFFVEIANNTLTISRSAGKALGLACRLSRAIYTSERILCQFGDKVHWVDPEGDIFYLYKDDERPRIPWSRESDVMPELVDNNIDRAVIRNVAVDLQYLGVHPRFLPLIRIWSLFSSLTTIHIFVPKGPVRTKALAATPDTLLLSDMPKNQIVAAPDADLEHWLAVKYQVIRACNRMLDTEAGWHTRSKPDVVGHLTSLWQPLPDNLGEGGSSAVGGDDDVERMNVHTEDARG</sequence>
<reference evidence="2" key="1">
    <citation type="journal article" date="2023" name="Mol. Phylogenet. Evol.">
        <title>Genome-scale phylogeny and comparative genomics of the fungal order Sordariales.</title>
        <authorList>
            <person name="Hensen N."/>
            <person name="Bonometti L."/>
            <person name="Westerberg I."/>
            <person name="Brannstrom I.O."/>
            <person name="Guillou S."/>
            <person name="Cros-Aarteil S."/>
            <person name="Calhoun S."/>
            <person name="Haridas S."/>
            <person name="Kuo A."/>
            <person name="Mondo S."/>
            <person name="Pangilinan J."/>
            <person name="Riley R."/>
            <person name="LaButti K."/>
            <person name="Andreopoulos B."/>
            <person name="Lipzen A."/>
            <person name="Chen C."/>
            <person name="Yan M."/>
            <person name="Daum C."/>
            <person name="Ng V."/>
            <person name="Clum A."/>
            <person name="Steindorff A."/>
            <person name="Ohm R.A."/>
            <person name="Martin F."/>
            <person name="Silar P."/>
            <person name="Natvig D.O."/>
            <person name="Lalanne C."/>
            <person name="Gautier V."/>
            <person name="Ament-Velasquez S.L."/>
            <person name="Kruys A."/>
            <person name="Hutchinson M.I."/>
            <person name="Powell A.J."/>
            <person name="Barry K."/>
            <person name="Miller A.N."/>
            <person name="Grigoriev I.V."/>
            <person name="Debuchy R."/>
            <person name="Gladieux P."/>
            <person name="Hiltunen Thoren M."/>
            <person name="Johannesson H."/>
        </authorList>
    </citation>
    <scope>NUCLEOTIDE SEQUENCE</scope>
    <source>
        <strain evidence="2">CBS 333.67</strain>
    </source>
</reference>
<dbReference type="GeneID" id="87884813"/>
<dbReference type="EMBL" id="JAUDZG010000001">
    <property type="protein sequence ID" value="KAK3310721.1"/>
    <property type="molecule type" value="Genomic_DNA"/>
</dbReference>
<protein>
    <submittedName>
        <fullName evidence="2">Uncharacterized protein</fullName>
    </submittedName>
</protein>
<organism evidence="2 3">
    <name type="scientific">Chaetomium strumarium</name>
    <dbReference type="NCBI Taxonomy" id="1170767"/>
    <lineage>
        <taxon>Eukaryota</taxon>
        <taxon>Fungi</taxon>
        <taxon>Dikarya</taxon>
        <taxon>Ascomycota</taxon>
        <taxon>Pezizomycotina</taxon>
        <taxon>Sordariomycetes</taxon>
        <taxon>Sordariomycetidae</taxon>
        <taxon>Sordariales</taxon>
        <taxon>Chaetomiaceae</taxon>
        <taxon>Chaetomium</taxon>
    </lineage>
</organism>
<comment type="caution">
    <text evidence="2">The sequence shown here is derived from an EMBL/GenBank/DDBJ whole genome shotgun (WGS) entry which is preliminary data.</text>
</comment>
<reference evidence="2" key="2">
    <citation type="submission" date="2023-06" db="EMBL/GenBank/DDBJ databases">
        <authorList>
            <consortium name="Lawrence Berkeley National Laboratory"/>
            <person name="Mondo S.J."/>
            <person name="Hensen N."/>
            <person name="Bonometti L."/>
            <person name="Westerberg I."/>
            <person name="Brannstrom I.O."/>
            <person name="Guillou S."/>
            <person name="Cros-Aarteil S."/>
            <person name="Calhoun S."/>
            <person name="Haridas S."/>
            <person name="Kuo A."/>
            <person name="Pangilinan J."/>
            <person name="Riley R."/>
            <person name="Labutti K."/>
            <person name="Andreopoulos B."/>
            <person name="Lipzen A."/>
            <person name="Chen C."/>
            <person name="Yanf M."/>
            <person name="Daum C."/>
            <person name="Ng V."/>
            <person name="Clum A."/>
            <person name="Steindorff A."/>
            <person name="Ohm R."/>
            <person name="Martin F."/>
            <person name="Silar P."/>
            <person name="Natvig D."/>
            <person name="Lalanne C."/>
            <person name="Gautier V."/>
            <person name="Ament-Velasquez S.L."/>
            <person name="Kruys A."/>
            <person name="Hutchinson M.I."/>
            <person name="Powell A.J."/>
            <person name="Barry K."/>
            <person name="Miller A.N."/>
            <person name="Grigoriev I.V."/>
            <person name="Debuchy R."/>
            <person name="Gladieux P."/>
            <person name="Thoren M.H."/>
            <person name="Johannesson H."/>
        </authorList>
    </citation>
    <scope>NUCLEOTIDE SEQUENCE</scope>
    <source>
        <strain evidence="2">CBS 333.67</strain>
    </source>
</reference>
<evidence type="ECO:0000313" key="3">
    <source>
        <dbReference type="Proteomes" id="UP001273166"/>
    </source>
</evidence>
<proteinExistence type="predicted"/>
<keyword evidence="3" id="KW-1185">Reference proteome</keyword>
<feature type="compositionally biased region" description="Basic and acidic residues" evidence="1">
    <location>
        <begin position="263"/>
        <end position="274"/>
    </location>
</feature>
<accession>A0AAJ0H2N8</accession>
<gene>
    <name evidence="2" type="ORF">B0T15DRAFT_46879</name>
</gene>
<dbReference type="AlphaFoldDB" id="A0AAJ0H2N8"/>
<evidence type="ECO:0000256" key="1">
    <source>
        <dbReference type="SAM" id="MobiDB-lite"/>
    </source>
</evidence>
<feature type="region of interest" description="Disordered" evidence="1">
    <location>
        <begin position="245"/>
        <end position="274"/>
    </location>
</feature>
<name>A0AAJ0H2N8_9PEZI</name>